<proteinExistence type="predicted"/>
<name>A0A074YTG6_AURSE</name>
<dbReference type="STRING" id="1043005.A0A074YTG6"/>
<dbReference type="OMA" id="MERRCDI"/>
<dbReference type="PANTHER" id="PTHR14187:SF82">
    <property type="entry name" value="FAMILY CHAPERONE, PUTATIVE (AFU_ORTHOLOGUE AFUA_7G08575)-RELATED"/>
    <property type="match status" value="1"/>
</dbReference>
<dbReference type="RefSeq" id="XP_013348383.1">
    <property type="nucleotide sequence ID" value="XM_013492929.1"/>
</dbReference>
<dbReference type="InParanoid" id="A0A074YTG6"/>
<organism evidence="1 2">
    <name type="scientific">Aureobasidium subglaciale (strain EXF-2481)</name>
    <name type="common">Aureobasidium pullulans var. subglaciale</name>
    <dbReference type="NCBI Taxonomy" id="1043005"/>
    <lineage>
        <taxon>Eukaryota</taxon>
        <taxon>Fungi</taxon>
        <taxon>Dikarya</taxon>
        <taxon>Ascomycota</taxon>
        <taxon>Pezizomycotina</taxon>
        <taxon>Dothideomycetes</taxon>
        <taxon>Dothideomycetidae</taxon>
        <taxon>Dothideales</taxon>
        <taxon>Saccotheciaceae</taxon>
        <taxon>Aureobasidium</taxon>
    </lineage>
</organism>
<dbReference type="AlphaFoldDB" id="A0A074YTG6"/>
<dbReference type="PANTHER" id="PTHR14187">
    <property type="entry name" value="ALPHA KINASE/ELONGATION FACTOR 2 KINASE"/>
    <property type="match status" value="1"/>
</dbReference>
<reference evidence="1 2" key="1">
    <citation type="journal article" date="2014" name="BMC Genomics">
        <title>Genome sequencing of four Aureobasidium pullulans varieties: biotechnological potential, stress tolerance, and description of new species.</title>
        <authorList>
            <person name="Gostin Ar C."/>
            <person name="Ohm R.A."/>
            <person name="Kogej T."/>
            <person name="Sonjak S."/>
            <person name="Turk M."/>
            <person name="Zajc J."/>
            <person name="Zalar P."/>
            <person name="Grube M."/>
            <person name="Sun H."/>
            <person name="Han J."/>
            <person name="Sharma A."/>
            <person name="Chiniquy J."/>
            <person name="Ngan C.Y."/>
            <person name="Lipzen A."/>
            <person name="Barry K."/>
            <person name="Grigoriev I.V."/>
            <person name="Gunde-Cimerman N."/>
        </authorList>
    </citation>
    <scope>NUCLEOTIDE SEQUENCE [LARGE SCALE GENOMIC DNA]</scope>
    <source>
        <strain evidence="1 2">EXF-2481</strain>
    </source>
</reference>
<evidence type="ECO:0000313" key="1">
    <source>
        <dbReference type="EMBL" id="KEQ99444.1"/>
    </source>
</evidence>
<sequence length="215" mass="23840">MRINVPPREGRDRLIIGVDFGTNFLGCALAYSGDPESADEIQVVKSWPGSNGVTSNKVPSEILYETNPPNSGIKRDWKGEVVTTTRLRWGLEIKPEETRLRCLKLRLDPRQKLPDYVSRDELNEELRKCGKTAEEAISDYLAQIHSRAIEALVKRFTQQTVSSTTIEVVLTAPAVWTDAAKDATLRAAQKAGIGPEYHMIGEPEATAIYALKSMG</sequence>
<accession>A0A074YTG6</accession>
<dbReference type="HOGENOM" id="CLU_096878_0_0_1"/>
<dbReference type="GeneID" id="25362299"/>
<dbReference type="EMBL" id="KL584750">
    <property type="protein sequence ID" value="KEQ99444.1"/>
    <property type="molecule type" value="Genomic_DNA"/>
</dbReference>
<dbReference type="SUPFAM" id="SSF53067">
    <property type="entry name" value="Actin-like ATPase domain"/>
    <property type="match status" value="1"/>
</dbReference>
<protein>
    <submittedName>
        <fullName evidence="1">Uncharacterized protein</fullName>
    </submittedName>
</protein>
<gene>
    <name evidence="1" type="ORF">AUEXF2481DRAFT_177213</name>
</gene>
<dbReference type="OrthoDB" id="2963168at2759"/>
<dbReference type="Proteomes" id="UP000030641">
    <property type="component" value="Unassembled WGS sequence"/>
</dbReference>
<evidence type="ECO:0000313" key="2">
    <source>
        <dbReference type="Proteomes" id="UP000030641"/>
    </source>
</evidence>
<dbReference type="Gene3D" id="3.30.420.40">
    <property type="match status" value="1"/>
</dbReference>
<dbReference type="InterPro" id="IPR043129">
    <property type="entry name" value="ATPase_NBD"/>
</dbReference>
<keyword evidence="2" id="KW-1185">Reference proteome</keyword>